<dbReference type="PANTHER" id="PTHR42681:SF1">
    <property type="entry name" value="MALONYL-COA-ACYL CARRIER PROTEIN TRANSACYLASE, MITOCHONDRIAL"/>
    <property type="match status" value="1"/>
</dbReference>
<proteinExistence type="predicted"/>
<dbReference type="PANTHER" id="PTHR42681">
    <property type="entry name" value="MALONYL-COA-ACYL CARRIER PROTEIN TRANSACYLASE, MITOCHONDRIAL"/>
    <property type="match status" value="1"/>
</dbReference>
<name>A0A2A2WLR6_9ACTN</name>
<keyword evidence="2 6" id="KW-0808">Transferase</keyword>
<dbReference type="EMBL" id="NTGA01000029">
    <property type="protein sequence ID" value="PAY22130.1"/>
    <property type="molecule type" value="Genomic_DNA"/>
</dbReference>
<organism evidence="6 7">
    <name type="scientific">Dietzia natronolimnaea</name>
    <dbReference type="NCBI Taxonomy" id="161920"/>
    <lineage>
        <taxon>Bacteria</taxon>
        <taxon>Bacillati</taxon>
        <taxon>Actinomycetota</taxon>
        <taxon>Actinomycetes</taxon>
        <taxon>Mycobacteriales</taxon>
        <taxon>Dietziaceae</taxon>
        <taxon>Dietzia</taxon>
    </lineage>
</organism>
<keyword evidence="3" id="KW-0012">Acyltransferase</keyword>
<keyword evidence="7" id="KW-1185">Reference proteome</keyword>
<dbReference type="GO" id="GO:0005829">
    <property type="term" value="C:cytosol"/>
    <property type="evidence" value="ECO:0007669"/>
    <property type="project" value="TreeGrafter"/>
</dbReference>
<dbReference type="GO" id="GO:0006633">
    <property type="term" value="P:fatty acid biosynthetic process"/>
    <property type="evidence" value="ECO:0007669"/>
    <property type="project" value="TreeGrafter"/>
</dbReference>
<evidence type="ECO:0000256" key="4">
    <source>
        <dbReference type="ARBA" id="ARBA00048462"/>
    </source>
</evidence>
<dbReference type="Proteomes" id="UP000218810">
    <property type="component" value="Unassembled WGS sequence"/>
</dbReference>
<dbReference type="SUPFAM" id="SSF55048">
    <property type="entry name" value="Probable ACP-binding domain of malonyl-CoA ACP transacylase"/>
    <property type="match status" value="1"/>
</dbReference>
<dbReference type="SUPFAM" id="SSF52151">
    <property type="entry name" value="FabD/lysophospholipase-like"/>
    <property type="match status" value="1"/>
</dbReference>
<evidence type="ECO:0000256" key="2">
    <source>
        <dbReference type="ARBA" id="ARBA00022679"/>
    </source>
</evidence>
<dbReference type="RefSeq" id="WP_095719154.1">
    <property type="nucleotide sequence ID" value="NZ_NTGA01000029.1"/>
</dbReference>
<dbReference type="OrthoDB" id="3248271at2"/>
<dbReference type="GO" id="GO:0004314">
    <property type="term" value="F:[acyl-carrier-protein] S-malonyltransferase activity"/>
    <property type="evidence" value="ECO:0007669"/>
    <property type="project" value="UniProtKB-EC"/>
</dbReference>
<dbReference type="Gene3D" id="3.30.70.250">
    <property type="entry name" value="Malonyl-CoA ACP transacylase, ACP-binding"/>
    <property type="match status" value="1"/>
</dbReference>
<dbReference type="Pfam" id="PF00698">
    <property type="entry name" value="Acyl_transf_1"/>
    <property type="match status" value="1"/>
</dbReference>
<dbReference type="InterPro" id="IPR016036">
    <property type="entry name" value="Malonyl_transacylase_ACP-bd"/>
</dbReference>
<evidence type="ECO:0000313" key="6">
    <source>
        <dbReference type="EMBL" id="PAY22130.1"/>
    </source>
</evidence>
<dbReference type="InterPro" id="IPR014043">
    <property type="entry name" value="Acyl_transferase_dom"/>
</dbReference>
<evidence type="ECO:0000256" key="3">
    <source>
        <dbReference type="ARBA" id="ARBA00023315"/>
    </source>
</evidence>
<accession>A0A2A2WLR6</accession>
<sequence>MLCLTAPGQGSQKAGMLAPWLELPGASDRLDEWSASSGLDLERLGTTATLQEITDTAVTQPLVVASALLGAAELRRRGRVPADTIISGHSIGEVAALAIAGVVSEADALRLASVRGAAMSKACADRPTGMIAVLGGVEADVLLALENAGLEPANRNGAGQIVAAGPLEACDALEQNPPIRARLRRLDVAGAFHTGHMGSAVEEFRALADTIEVRDPKFTLLSNSDGRVVTSGRDALDRVISQITHPVRWDLCTQTMLKLGVDAFIELPPSGALVGLAKRMMREVPRHGVTTPEDLEDALDAVPALSGA</sequence>
<evidence type="ECO:0000256" key="1">
    <source>
        <dbReference type="ARBA" id="ARBA00013258"/>
    </source>
</evidence>
<dbReference type="Gene3D" id="3.40.366.10">
    <property type="entry name" value="Malonyl-Coenzyme A Acyl Carrier Protein, domain 2"/>
    <property type="match status" value="1"/>
</dbReference>
<dbReference type="EC" id="2.3.1.39" evidence="1"/>
<feature type="domain" description="Malonyl-CoA:ACP transacylase (MAT)" evidence="5">
    <location>
        <begin position="6"/>
        <end position="307"/>
    </location>
</feature>
<dbReference type="InterPro" id="IPR001227">
    <property type="entry name" value="Ac_transferase_dom_sf"/>
</dbReference>
<protein>
    <recommendedName>
        <fullName evidence="1">[acyl-carrier-protein] S-malonyltransferase</fullName>
        <ecNumber evidence="1">2.3.1.39</ecNumber>
    </recommendedName>
</protein>
<dbReference type="AlphaFoldDB" id="A0A2A2WLR6"/>
<evidence type="ECO:0000259" key="5">
    <source>
        <dbReference type="SMART" id="SM00827"/>
    </source>
</evidence>
<dbReference type="InterPro" id="IPR016035">
    <property type="entry name" value="Acyl_Trfase/lysoPLipase"/>
</dbReference>
<dbReference type="SMART" id="SM00827">
    <property type="entry name" value="PKS_AT"/>
    <property type="match status" value="1"/>
</dbReference>
<evidence type="ECO:0000313" key="7">
    <source>
        <dbReference type="Proteomes" id="UP000218810"/>
    </source>
</evidence>
<comment type="catalytic activity">
    <reaction evidence="4">
        <text>holo-[ACP] + malonyl-CoA = malonyl-[ACP] + CoA</text>
        <dbReference type="Rhea" id="RHEA:41792"/>
        <dbReference type="Rhea" id="RHEA-COMP:9623"/>
        <dbReference type="Rhea" id="RHEA-COMP:9685"/>
        <dbReference type="ChEBI" id="CHEBI:57287"/>
        <dbReference type="ChEBI" id="CHEBI:57384"/>
        <dbReference type="ChEBI" id="CHEBI:64479"/>
        <dbReference type="ChEBI" id="CHEBI:78449"/>
        <dbReference type="EC" id="2.3.1.39"/>
    </reaction>
</comment>
<gene>
    <name evidence="6" type="ORF">CEY15_15265</name>
</gene>
<comment type="caution">
    <text evidence="6">The sequence shown here is derived from an EMBL/GenBank/DDBJ whole genome shotgun (WGS) entry which is preliminary data.</text>
</comment>
<dbReference type="InterPro" id="IPR050858">
    <property type="entry name" value="Mal-CoA-ACP_Trans/PKS_FabD"/>
</dbReference>
<reference evidence="7" key="1">
    <citation type="submission" date="2017-09" db="EMBL/GenBank/DDBJ databases">
        <authorList>
            <person name="Zhang Y."/>
            <person name="Huang X."/>
            <person name="Liu J."/>
            <person name="Lu L."/>
            <person name="Peng K."/>
        </authorList>
    </citation>
    <scope>NUCLEOTIDE SEQUENCE [LARGE SCALE GENOMIC DNA]</scope>
    <source>
        <strain evidence="7">S-XJ-1</strain>
    </source>
</reference>